<evidence type="ECO:0000256" key="6">
    <source>
        <dbReference type="ARBA" id="ARBA00022490"/>
    </source>
</evidence>
<evidence type="ECO:0000256" key="4">
    <source>
        <dbReference type="ARBA" id="ARBA00007553"/>
    </source>
</evidence>
<protein>
    <recommendedName>
        <fullName evidence="11">1,6-anhydro-N-acetylmuramyl-L-alanine amidase AmpD</fullName>
        <ecNumber evidence="5">3.5.1.28</ecNumber>
    </recommendedName>
    <alternativeName>
        <fullName evidence="12">N-acetylmuramoyl-L-alanine amidase</fullName>
    </alternativeName>
</protein>
<dbReference type="AlphaFoldDB" id="A0A4R8IE74"/>
<dbReference type="FunFam" id="3.40.80.10:FF:000002">
    <property type="entry name" value="1,6-anhydro-N-acetylmuramyl-L-alanine amidase"/>
    <property type="match status" value="1"/>
</dbReference>
<proteinExistence type="inferred from homology"/>
<organism evidence="14 15">
    <name type="scientific">Thiohalophilus thiocyanatoxydans</name>
    <dbReference type="NCBI Taxonomy" id="381308"/>
    <lineage>
        <taxon>Bacteria</taxon>
        <taxon>Pseudomonadati</taxon>
        <taxon>Pseudomonadota</taxon>
        <taxon>Gammaproteobacteria</taxon>
        <taxon>Thiohalomonadales</taxon>
        <taxon>Thiohalophilaceae</taxon>
        <taxon>Thiohalophilus</taxon>
    </lineage>
</organism>
<evidence type="ECO:0000256" key="12">
    <source>
        <dbReference type="ARBA" id="ARBA00042615"/>
    </source>
</evidence>
<dbReference type="SMART" id="SM00644">
    <property type="entry name" value="Ami_2"/>
    <property type="match status" value="1"/>
</dbReference>
<evidence type="ECO:0000256" key="8">
    <source>
        <dbReference type="ARBA" id="ARBA00022801"/>
    </source>
</evidence>
<evidence type="ECO:0000313" key="14">
    <source>
        <dbReference type="EMBL" id="TDX97904.1"/>
    </source>
</evidence>
<keyword evidence="15" id="KW-1185">Reference proteome</keyword>
<gene>
    <name evidence="14" type="ORF">EDC23_2707</name>
</gene>
<evidence type="ECO:0000259" key="13">
    <source>
        <dbReference type="SMART" id="SM00644"/>
    </source>
</evidence>
<dbReference type="EC" id="3.5.1.28" evidence="5"/>
<evidence type="ECO:0000256" key="11">
    <source>
        <dbReference type="ARBA" id="ARBA00039257"/>
    </source>
</evidence>
<dbReference type="GO" id="GO:0071555">
    <property type="term" value="P:cell wall organization"/>
    <property type="evidence" value="ECO:0007669"/>
    <property type="project" value="UniProtKB-KW"/>
</dbReference>
<comment type="catalytic activity">
    <reaction evidence="1">
        <text>Hydrolyzes the link between N-acetylmuramoyl residues and L-amino acid residues in certain cell-wall glycopeptides.</text>
        <dbReference type="EC" id="3.5.1.28"/>
    </reaction>
</comment>
<dbReference type="Pfam" id="PF01510">
    <property type="entry name" value="Amidase_2"/>
    <property type="match status" value="1"/>
</dbReference>
<keyword evidence="6" id="KW-0963">Cytoplasm</keyword>
<keyword evidence="9" id="KW-0862">Zinc</keyword>
<comment type="cofactor">
    <cofactor evidence="2">
        <name>Zn(2+)</name>
        <dbReference type="ChEBI" id="CHEBI:29105"/>
    </cofactor>
</comment>
<dbReference type="Proteomes" id="UP000294914">
    <property type="component" value="Unassembled WGS sequence"/>
</dbReference>
<dbReference type="GO" id="GO:0008745">
    <property type="term" value="F:N-acetylmuramoyl-L-alanine amidase activity"/>
    <property type="evidence" value="ECO:0007669"/>
    <property type="project" value="UniProtKB-EC"/>
</dbReference>
<keyword evidence="7" id="KW-0479">Metal-binding</keyword>
<dbReference type="GO" id="GO:0046872">
    <property type="term" value="F:metal ion binding"/>
    <property type="evidence" value="ECO:0007669"/>
    <property type="project" value="UniProtKB-KW"/>
</dbReference>
<dbReference type="SUPFAM" id="SSF55846">
    <property type="entry name" value="N-acetylmuramoyl-L-alanine amidase-like"/>
    <property type="match status" value="1"/>
</dbReference>
<dbReference type="InterPro" id="IPR051206">
    <property type="entry name" value="NAMLAA_amidase_2"/>
</dbReference>
<dbReference type="CDD" id="cd06583">
    <property type="entry name" value="PGRP"/>
    <property type="match status" value="1"/>
</dbReference>
<evidence type="ECO:0000256" key="10">
    <source>
        <dbReference type="ARBA" id="ARBA00023316"/>
    </source>
</evidence>
<evidence type="ECO:0000256" key="3">
    <source>
        <dbReference type="ARBA" id="ARBA00004496"/>
    </source>
</evidence>
<accession>A0A4R8IE74</accession>
<dbReference type="PANTHER" id="PTHR30417:SF4">
    <property type="entry name" value="1,6-ANHYDRO-N-ACETYLMURAMYL-L-ALANINE AMIDASE AMPD"/>
    <property type="match status" value="1"/>
</dbReference>
<dbReference type="GO" id="GO:0005737">
    <property type="term" value="C:cytoplasm"/>
    <property type="evidence" value="ECO:0007669"/>
    <property type="project" value="UniProtKB-SubCell"/>
</dbReference>
<sequence length="181" mass="20395">MEIELQTGLLQGARQCPSPNYNARPDPADISLLVIHNISLPPDQFGGDDIDRFFTNCLDPERHPYFREICDLQVSAHLLIRRDGEVVQYVPFGERAWHAGESEFGGRANCNDFSIGIELEGSDHLPYASIQYQRLQEVTRLLQQAYPAITRERIAGHCHIAPGRKSDPGPAFEWDRLLAGL</sequence>
<dbReference type="InterPro" id="IPR036505">
    <property type="entry name" value="Amidase/PGRP_sf"/>
</dbReference>
<comment type="caution">
    <text evidence="14">The sequence shown here is derived from an EMBL/GenBank/DDBJ whole genome shotgun (WGS) entry which is preliminary data.</text>
</comment>
<reference evidence="14 15" key="1">
    <citation type="submission" date="2019-03" db="EMBL/GenBank/DDBJ databases">
        <title>Genomic Encyclopedia of Type Strains, Phase IV (KMG-IV): sequencing the most valuable type-strain genomes for metagenomic binning, comparative biology and taxonomic classification.</title>
        <authorList>
            <person name="Goeker M."/>
        </authorList>
    </citation>
    <scope>NUCLEOTIDE SEQUENCE [LARGE SCALE GENOMIC DNA]</scope>
    <source>
        <strain evidence="14 15">DSM 16326</strain>
    </source>
</reference>
<evidence type="ECO:0000256" key="1">
    <source>
        <dbReference type="ARBA" id="ARBA00001561"/>
    </source>
</evidence>
<dbReference type="OrthoDB" id="9794842at2"/>
<dbReference type="GO" id="GO:0009254">
    <property type="term" value="P:peptidoglycan turnover"/>
    <property type="evidence" value="ECO:0007669"/>
    <property type="project" value="TreeGrafter"/>
</dbReference>
<dbReference type="NCBIfam" id="NF008758">
    <property type="entry name" value="PRK11789.1"/>
    <property type="match status" value="1"/>
</dbReference>
<evidence type="ECO:0000313" key="15">
    <source>
        <dbReference type="Proteomes" id="UP000294914"/>
    </source>
</evidence>
<name>A0A4R8IE74_9GAMM</name>
<feature type="domain" description="N-acetylmuramoyl-L-alanine amidase" evidence="13">
    <location>
        <begin position="18"/>
        <end position="169"/>
    </location>
</feature>
<evidence type="ECO:0000256" key="2">
    <source>
        <dbReference type="ARBA" id="ARBA00001947"/>
    </source>
</evidence>
<evidence type="ECO:0000256" key="7">
    <source>
        <dbReference type="ARBA" id="ARBA00022723"/>
    </source>
</evidence>
<comment type="similarity">
    <text evidence="4">Belongs to the N-acetylmuramoyl-L-alanine amidase 2 family.</text>
</comment>
<evidence type="ECO:0000256" key="9">
    <source>
        <dbReference type="ARBA" id="ARBA00022833"/>
    </source>
</evidence>
<comment type="subcellular location">
    <subcellularLocation>
        <location evidence="3">Cytoplasm</location>
    </subcellularLocation>
</comment>
<dbReference type="GO" id="GO:0009253">
    <property type="term" value="P:peptidoglycan catabolic process"/>
    <property type="evidence" value="ECO:0007669"/>
    <property type="project" value="InterPro"/>
</dbReference>
<dbReference type="EMBL" id="SOQX01000010">
    <property type="protein sequence ID" value="TDX97904.1"/>
    <property type="molecule type" value="Genomic_DNA"/>
</dbReference>
<dbReference type="RefSeq" id="WP_134085266.1">
    <property type="nucleotide sequence ID" value="NZ_SOQX01000010.1"/>
</dbReference>
<dbReference type="Gene3D" id="3.40.80.10">
    <property type="entry name" value="Peptidoglycan recognition protein-like"/>
    <property type="match status" value="1"/>
</dbReference>
<evidence type="ECO:0000256" key="5">
    <source>
        <dbReference type="ARBA" id="ARBA00011901"/>
    </source>
</evidence>
<dbReference type="InterPro" id="IPR002502">
    <property type="entry name" value="Amidase_domain"/>
</dbReference>
<keyword evidence="8" id="KW-0378">Hydrolase</keyword>
<dbReference type="PANTHER" id="PTHR30417">
    <property type="entry name" value="N-ACETYLMURAMOYL-L-ALANINE AMIDASE AMID"/>
    <property type="match status" value="1"/>
</dbReference>
<keyword evidence="10" id="KW-0961">Cell wall biogenesis/degradation</keyword>